<keyword evidence="2" id="KW-1185">Reference proteome</keyword>
<proteinExistence type="predicted"/>
<accession>A0A183MEX9</accession>
<evidence type="ECO:0000313" key="2">
    <source>
        <dbReference type="Proteomes" id="UP000277204"/>
    </source>
</evidence>
<organism evidence="1 2">
    <name type="scientific">Schistosoma margrebowiei</name>
    <dbReference type="NCBI Taxonomy" id="48269"/>
    <lineage>
        <taxon>Eukaryota</taxon>
        <taxon>Metazoa</taxon>
        <taxon>Spiralia</taxon>
        <taxon>Lophotrochozoa</taxon>
        <taxon>Platyhelminthes</taxon>
        <taxon>Trematoda</taxon>
        <taxon>Digenea</taxon>
        <taxon>Strigeidida</taxon>
        <taxon>Schistosomatoidea</taxon>
        <taxon>Schistosomatidae</taxon>
        <taxon>Schistosoma</taxon>
    </lineage>
</organism>
<reference evidence="1 2" key="1">
    <citation type="submission" date="2018-11" db="EMBL/GenBank/DDBJ databases">
        <authorList>
            <consortium name="Pathogen Informatics"/>
        </authorList>
    </citation>
    <scope>NUCLEOTIDE SEQUENCE [LARGE SCALE GENOMIC DNA]</scope>
    <source>
        <strain evidence="1 2">Zambia</strain>
    </source>
</reference>
<dbReference type="Proteomes" id="UP000277204">
    <property type="component" value="Unassembled WGS sequence"/>
</dbReference>
<dbReference type="AlphaFoldDB" id="A0A183MEX9"/>
<gene>
    <name evidence="1" type="ORF">SMRZ_LOCUS14604</name>
</gene>
<name>A0A183MEX9_9TREM</name>
<sequence>MVGGSYQETADIGFVLLETHQQGVHVYWPDTISNNLLCERTNRMPEKEEPVEVNKTHIEESTQLCHKAIPDHLESSRPQKKKKKTKEHILPINLDRYENNEQQFDRSRKECAGQKQIPFQRTSTIKHRISRTGSIGQDNNNNNNNTIGNMIITSGINNSGIQHQQSSIRRPSIMQKYMGEIEFTGLNQTARTCLITMTTYNLNSNIRINKIVVGGSQQETLNSGFALFGTRQQGVPNIMIEPMLHDEFDSVSHSFTIRYFITESLV</sequence>
<protein>
    <submittedName>
        <fullName evidence="1">Uncharacterized protein</fullName>
    </submittedName>
</protein>
<evidence type="ECO:0000313" key="1">
    <source>
        <dbReference type="EMBL" id="VDP16225.1"/>
    </source>
</evidence>
<dbReference type="EMBL" id="UZAI01016799">
    <property type="protein sequence ID" value="VDP16225.1"/>
    <property type="molecule type" value="Genomic_DNA"/>
</dbReference>